<evidence type="ECO:0000256" key="8">
    <source>
        <dbReference type="ARBA" id="ARBA00023264"/>
    </source>
</evidence>
<dbReference type="Pfam" id="PF01467">
    <property type="entry name" value="CTP_transf_like"/>
    <property type="match status" value="1"/>
</dbReference>
<evidence type="ECO:0000256" key="3">
    <source>
        <dbReference type="ARBA" id="ARBA00022516"/>
    </source>
</evidence>
<dbReference type="InterPro" id="IPR004821">
    <property type="entry name" value="Cyt_trans-like"/>
</dbReference>
<dbReference type="EMBL" id="LGUB01000681">
    <property type="protein sequence ID" value="KRH92785.1"/>
    <property type="molecule type" value="Genomic_DNA"/>
</dbReference>
<evidence type="ECO:0000256" key="7">
    <source>
        <dbReference type="ARBA" id="ARBA00023209"/>
    </source>
</evidence>
<comment type="caution">
    <text evidence="13">The sequence shown here is derived from an EMBL/GenBank/DDBJ whole genome shotgun (WGS) entry which is preliminary data.</text>
</comment>
<comment type="pathway">
    <text evidence="9">Phospholipid metabolism; phosphatidylethanolamine biosynthesis; phosphatidylethanolamine from ethanolamine: step 2/3.</text>
</comment>
<evidence type="ECO:0000256" key="5">
    <source>
        <dbReference type="ARBA" id="ARBA00022695"/>
    </source>
</evidence>
<comment type="similarity">
    <text evidence="2">Belongs to the cytidylyltransferase family.</text>
</comment>
<dbReference type="GO" id="GO:0006646">
    <property type="term" value="P:phosphatidylethanolamine biosynthetic process"/>
    <property type="evidence" value="ECO:0007669"/>
    <property type="project" value="UniProtKB-UniPathway"/>
</dbReference>
<dbReference type="InterPro" id="IPR044608">
    <property type="entry name" value="Ect1/PCYT2"/>
</dbReference>
<evidence type="ECO:0000259" key="12">
    <source>
        <dbReference type="Pfam" id="PF01467"/>
    </source>
</evidence>
<comment type="pathway">
    <text evidence="1">Lipid metabolism.</text>
</comment>
<protein>
    <recommendedName>
        <fullName evidence="10">ethanolamine-phosphate cytidylyltransferase</fullName>
        <ecNumber evidence="10">2.7.7.14</ecNumber>
    </recommendedName>
    <alternativeName>
        <fullName evidence="11">CTP:phosphoethanolamine cytidylyltransferase</fullName>
    </alternativeName>
</protein>
<dbReference type="GO" id="GO:0004306">
    <property type="term" value="F:ethanolamine-phosphate cytidylyltransferase activity"/>
    <property type="evidence" value="ECO:0007669"/>
    <property type="project" value="UniProtKB-EC"/>
</dbReference>
<keyword evidence="8" id="KW-1208">Phospholipid metabolism</keyword>
<dbReference type="PANTHER" id="PTHR45780">
    <property type="entry name" value="ETHANOLAMINE-PHOSPHATE CYTIDYLYLTRANSFERASE"/>
    <property type="match status" value="1"/>
</dbReference>
<dbReference type="InterPro" id="IPR014729">
    <property type="entry name" value="Rossmann-like_a/b/a_fold"/>
</dbReference>
<keyword evidence="4 13" id="KW-0808">Transferase</keyword>
<dbReference type="OrthoDB" id="40021at2759"/>
<evidence type="ECO:0000256" key="2">
    <source>
        <dbReference type="ARBA" id="ARBA00010101"/>
    </source>
</evidence>
<dbReference type="GO" id="GO:0005737">
    <property type="term" value="C:cytoplasm"/>
    <property type="evidence" value="ECO:0007669"/>
    <property type="project" value="TreeGrafter"/>
</dbReference>
<accession>A0A0R0M1A5</accession>
<gene>
    <name evidence="13" type="ORF">M153_2740000635</name>
</gene>
<evidence type="ECO:0000256" key="9">
    <source>
        <dbReference type="ARBA" id="ARBA00024191"/>
    </source>
</evidence>
<name>A0A0R0M1A5_9MICR</name>
<dbReference type="Gene3D" id="3.40.50.620">
    <property type="entry name" value="HUPs"/>
    <property type="match status" value="2"/>
</dbReference>
<keyword evidence="3" id="KW-0444">Lipid biosynthesis</keyword>
<dbReference type="Proteomes" id="UP000051530">
    <property type="component" value="Unassembled WGS sequence"/>
</dbReference>
<proteinExistence type="inferred from homology"/>
<dbReference type="PANTHER" id="PTHR45780:SF2">
    <property type="entry name" value="ETHANOLAMINE-PHOSPHATE CYTIDYLYLTRANSFERASE"/>
    <property type="match status" value="1"/>
</dbReference>
<dbReference type="UniPathway" id="UPA00558">
    <property type="reaction ID" value="UER00742"/>
</dbReference>
<dbReference type="NCBIfam" id="TIGR00125">
    <property type="entry name" value="cyt_tran_rel"/>
    <property type="match status" value="1"/>
</dbReference>
<evidence type="ECO:0000256" key="6">
    <source>
        <dbReference type="ARBA" id="ARBA00023098"/>
    </source>
</evidence>
<evidence type="ECO:0000313" key="14">
    <source>
        <dbReference type="Proteomes" id="UP000051530"/>
    </source>
</evidence>
<dbReference type="EC" id="2.7.7.14" evidence="10"/>
<organism evidence="13 14">
    <name type="scientific">Pseudoloma neurophilia</name>
    <dbReference type="NCBI Taxonomy" id="146866"/>
    <lineage>
        <taxon>Eukaryota</taxon>
        <taxon>Fungi</taxon>
        <taxon>Fungi incertae sedis</taxon>
        <taxon>Microsporidia</taxon>
        <taxon>Pseudoloma</taxon>
    </lineage>
</organism>
<feature type="non-terminal residue" evidence="13">
    <location>
        <position position="212"/>
    </location>
</feature>
<dbReference type="VEuPathDB" id="MicrosporidiaDB:M153_2740000635"/>
<keyword evidence="5 13" id="KW-0548">Nucleotidyltransferase</keyword>
<sequence>MKIWMDGCFDMMHFGHANVFRQAKHLGSKLIVGVSSNEEIEKHKGICVMDDKERYFMVESCRWVDEIRRDVPYVPNIKYVLEQGCKLIVHGDDLAISVSGDDCYTEARKLSMYKEVSRTKFVSTTDMVGRMLLQRNINIDKAEYNKKANASPESEYSQEKQQYLDDLLRKFELPQKNKNSDQKAVYIDGTFDLFHPGHASLLKKCKDNGWFV</sequence>
<dbReference type="SUPFAM" id="SSF52374">
    <property type="entry name" value="Nucleotidylyl transferase"/>
    <property type="match status" value="2"/>
</dbReference>
<feature type="domain" description="Cytidyltransferase-like" evidence="12">
    <location>
        <begin position="5"/>
        <end position="127"/>
    </location>
</feature>
<keyword evidence="7" id="KW-0594">Phospholipid biosynthesis</keyword>
<evidence type="ECO:0000256" key="11">
    <source>
        <dbReference type="ARBA" id="ARBA00031473"/>
    </source>
</evidence>
<keyword evidence="14" id="KW-1185">Reference proteome</keyword>
<keyword evidence="6" id="KW-0443">Lipid metabolism</keyword>
<evidence type="ECO:0000256" key="10">
    <source>
        <dbReference type="ARBA" id="ARBA00024221"/>
    </source>
</evidence>
<dbReference type="AlphaFoldDB" id="A0A0R0M1A5"/>
<evidence type="ECO:0000256" key="4">
    <source>
        <dbReference type="ARBA" id="ARBA00022679"/>
    </source>
</evidence>
<reference evidence="13 14" key="1">
    <citation type="submission" date="2015-07" db="EMBL/GenBank/DDBJ databases">
        <title>The genome of Pseudoloma neurophilia, a relevant intracellular parasite of the zebrafish.</title>
        <authorList>
            <person name="Ndikumana S."/>
            <person name="Pelin A."/>
            <person name="Sanders J."/>
            <person name="Corradi N."/>
        </authorList>
    </citation>
    <scope>NUCLEOTIDE SEQUENCE [LARGE SCALE GENOMIC DNA]</scope>
    <source>
        <strain evidence="13 14">MK1</strain>
    </source>
</reference>
<evidence type="ECO:0000313" key="13">
    <source>
        <dbReference type="EMBL" id="KRH92785.1"/>
    </source>
</evidence>
<evidence type="ECO:0000256" key="1">
    <source>
        <dbReference type="ARBA" id="ARBA00005189"/>
    </source>
</evidence>